<dbReference type="EMBL" id="CTRP01000005">
    <property type="protein sequence ID" value="CQR71722.1"/>
    <property type="molecule type" value="Genomic_DNA"/>
</dbReference>
<reference evidence="2" key="1">
    <citation type="submission" date="2015-03" db="EMBL/GenBank/DDBJ databases">
        <authorList>
            <person name="Nijsse Bart"/>
        </authorList>
    </citation>
    <scope>NUCLEOTIDE SEQUENCE [LARGE SCALE GENOMIC DNA]</scope>
</reference>
<keyword evidence="2" id="KW-1185">Reference proteome</keyword>
<sequence length="42" mass="4602">MFTDASPDKFLTPILSVIPLLCQGTVVSGDGVIDIWHFIDCH</sequence>
<evidence type="ECO:0000313" key="2">
    <source>
        <dbReference type="Proteomes" id="UP000049855"/>
    </source>
</evidence>
<evidence type="ECO:0000313" key="1">
    <source>
        <dbReference type="EMBL" id="CQR71722.1"/>
    </source>
</evidence>
<name>A0A0U1KWB1_9FIRM</name>
<organism evidence="1 2">
    <name type="scientific">Sporomusa ovata</name>
    <dbReference type="NCBI Taxonomy" id="2378"/>
    <lineage>
        <taxon>Bacteria</taxon>
        <taxon>Bacillati</taxon>
        <taxon>Bacillota</taxon>
        <taxon>Negativicutes</taxon>
        <taxon>Selenomonadales</taxon>
        <taxon>Sporomusaceae</taxon>
        <taxon>Sporomusa</taxon>
    </lineage>
</organism>
<gene>
    <name evidence="1" type="ORF">SpAn4DRAFT_3588</name>
</gene>
<protein>
    <submittedName>
        <fullName evidence="1">Uncharacterized protein</fullName>
    </submittedName>
</protein>
<accession>A0A0U1KWB1</accession>
<dbReference type="Proteomes" id="UP000049855">
    <property type="component" value="Unassembled WGS sequence"/>
</dbReference>
<proteinExistence type="predicted"/>
<dbReference type="AlphaFoldDB" id="A0A0U1KWB1"/>